<dbReference type="OrthoDB" id="2890403at2759"/>
<organism evidence="2 3">
    <name type="scientific">Exserohilum turcicum (strain 28A)</name>
    <name type="common">Northern leaf blight fungus</name>
    <name type="synonym">Setosphaeria turcica</name>
    <dbReference type="NCBI Taxonomy" id="671987"/>
    <lineage>
        <taxon>Eukaryota</taxon>
        <taxon>Fungi</taxon>
        <taxon>Dikarya</taxon>
        <taxon>Ascomycota</taxon>
        <taxon>Pezizomycotina</taxon>
        <taxon>Dothideomycetes</taxon>
        <taxon>Pleosporomycetidae</taxon>
        <taxon>Pleosporales</taxon>
        <taxon>Pleosporineae</taxon>
        <taxon>Pleosporaceae</taxon>
        <taxon>Exserohilum</taxon>
    </lineage>
</organism>
<dbReference type="GeneID" id="19405535"/>
<dbReference type="HOGENOM" id="CLU_019363_0_0_1"/>
<keyword evidence="1" id="KW-0732">Signal</keyword>
<dbReference type="RefSeq" id="XP_008020413.1">
    <property type="nucleotide sequence ID" value="XM_008022222.1"/>
</dbReference>
<dbReference type="EMBL" id="KB908481">
    <property type="protein sequence ID" value="EOA92225.1"/>
    <property type="molecule type" value="Genomic_DNA"/>
</dbReference>
<feature type="signal peptide" evidence="1">
    <location>
        <begin position="1"/>
        <end position="16"/>
    </location>
</feature>
<reference evidence="2 3" key="2">
    <citation type="journal article" date="2013" name="PLoS Genet.">
        <title>Comparative genome structure, secondary metabolite, and effector coding capacity across Cochliobolus pathogens.</title>
        <authorList>
            <person name="Condon B.J."/>
            <person name="Leng Y."/>
            <person name="Wu D."/>
            <person name="Bushley K.E."/>
            <person name="Ohm R.A."/>
            <person name="Otillar R."/>
            <person name="Martin J."/>
            <person name="Schackwitz W."/>
            <person name="Grimwood J."/>
            <person name="MohdZainudin N."/>
            <person name="Xue C."/>
            <person name="Wang R."/>
            <person name="Manning V.A."/>
            <person name="Dhillon B."/>
            <person name="Tu Z.J."/>
            <person name="Steffenson B.J."/>
            <person name="Salamov A."/>
            <person name="Sun H."/>
            <person name="Lowry S."/>
            <person name="LaButti K."/>
            <person name="Han J."/>
            <person name="Copeland A."/>
            <person name="Lindquist E."/>
            <person name="Barry K."/>
            <person name="Schmutz J."/>
            <person name="Baker S.E."/>
            <person name="Ciuffetti L.M."/>
            <person name="Grigoriev I.V."/>
            <person name="Zhong S."/>
            <person name="Turgeon B.G."/>
        </authorList>
    </citation>
    <scope>NUCLEOTIDE SEQUENCE [LARGE SCALE GENOMIC DNA]</scope>
    <source>
        <strain evidence="3">28A</strain>
    </source>
</reference>
<accession>R0J5P4</accession>
<gene>
    <name evidence="2" type="ORF">SETTUDRAFT_85568</name>
</gene>
<evidence type="ECO:0000313" key="3">
    <source>
        <dbReference type="Proteomes" id="UP000016935"/>
    </source>
</evidence>
<sequence length="419" mass="44086">MLHFVFLSLLTSTALGQLCESRLKTHRGSLELSSDFCPVKNDDSTGLSQHHRTPFAVSPNGQFAYLAYLDASGSGVHVQAVNPLTFTPIGKPVTMAHGKEAGGLVAHDDGFALLTNEPMPSGTPNAPPNNTAVAVLYRYTLGKETFKTFLGGPSDDSAGASCSPRLNGDLVYSEDAGMYGAAFTAAGYAGAAKGHSSDSLQYVNENGTITKTAGAADCSRNSGIALEASDSVPFASVCADNKGTLYLNNGAGMNSSRVKIGAATGAMGGASGSYSHLTRFFDTDSYIFTWMSRGAKDSSANRNVAVATSQKAGNMHVTWMTAGKTDCQNARVATFDSSNAIVSWEEIAEGKFTGTYFQQIRDGKKIGKPIKSTNVYVAGDMVNMGDGRVCWPYVNMAWSLDGLASKCPLTKVMSFACMT</sequence>
<feature type="non-terminal residue" evidence="2">
    <location>
        <position position="419"/>
    </location>
</feature>
<dbReference type="eggNOG" id="ENOG502QTSJ">
    <property type="taxonomic scope" value="Eukaryota"/>
</dbReference>
<dbReference type="AlphaFoldDB" id="R0J5P4"/>
<evidence type="ECO:0000256" key="1">
    <source>
        <dbReference type="SAM" id="SignalP"/>
    </source>
</evidence>
<keyword evidence="3" id="KW-1185">Reference proteome</keyword>
<feature type="chain" id="PRO_5004353366" evidence="1">
    <location>
        <begin position="17"/>
        <end position="419"/>
    </location>
</feature>
<reference evidence="2 3" key="1">
    <citation type="journal article" date="2012" name="PLoS Pathog.">
        <title>Diverse lifestyles and strategies of plant pathogenesis encoded in the genomes of eighteen Dothideomycetes fungi.</title>
        <authorList>
            <person name="Ohm R.A."/>
            <person name="Feau N."/>
            <person name="Henrissat B."/>
            <person name="Schoch C.L."/>
            <person name="Horwitz B.A."/>
            <person name="Barry K.W."/>
            <person name="Condon B.J."/>
            <person name="Copeland A.C."/>
            <person name="Dhillon B."/>
            <person name="Glaser F."/>
            <person name="Hesse C.N."/>
            <person name="Kosti I."/>
            <person name="LaButti K."/>
            <person name="Lindquist E.A."/>
            <person name="Lucas S."/>
            <person name="Salamov A.A."/>
            <person name="Bradshaw R.E."/>
            <person name="Ciuffetti L."/>
            <person name="Hamelin R.C."/>
            <person name="Kema G.H.J."/>
            <person name="Lawrence C."/>
            <person name="Scott J.A."/>
            <person name="Spatafora J.W."/>
            <person name="Turgeon B.G."/>
            <person name="de Wit P.J.G.M."/>
            <person name="Zhong S."/>
            <person name="Goodwin S.B."/>
            <person name="Grigoriev I.V."/>
        </authorList>
    </citation>
    <scope>NUCLEOTIDE SEQUENCE [LARGE SCALE GENOMIC DNA]</scope>
    <source>
        <strain evidence="3">28A</strain>
    </source>
</reference>
<protein>
    <submittedName>
        <fullName evidence="2">Uncharacterized protein</fullName>
    </submittedName>
</protein>
<dbReference type="Proteomes" id="UP000016935">
    <property type="component" value="Unassembled WGS sequence"/>
</dbReference>
<name>R0J5P4_EXST2</name>
<evidence type="ECO:0000313" key="2">
    <source>
        <dbReference type="EMBL" id="EOA92225.1"/>
    </source>
</evidence>
<dbReference type="STRING" id="671987.R0J5P4"/>
<proteinExistence type="predicted"/>